<dbReference type="PANTHER" id="PTHR30336:SF4">
    <property type="entry name" value="ENVELOPE BIOGENESIS FACTOR ELYC"/>
    <property type="match status" value="1"/>
</dbReference>
<feature type="transmembrane region" description="Helical" evidence="1">
    <location>
        <begin position="31"/>
        <end position="51"/>
    </location>
</feature>
<organism evidence="3 4">
    <name type="scientific">Candidatus Mediterraneibacter quadrami</name>
    <dbReference type="NCBI Taxonomy" id="2838684"/>
    <lineage>
        <taxon>Bacteria</taxon>
        <taxon>Bacillati</taxon>
        <taxon>Bacillota</taxon>
        <taxon>Clostridia</taxon>
        <taxon>Lachnospirales</taxon>
        <taxon>Lachnospiraceae</taxon>
        <taxon>Mediterraneibacter</taxon>
    </lineage>
</organism>
<evidence type="ECO:0000313" key="4">
    <source>
        <dbReference type="Proteomes" id="UP000823909"/>
    </source>
</evidence>
<dbReference type="InterPro" id="IPR003848">
    <property type="entry name" value="DUF218"/>
</dbReference>
<dbReference type="CDD" id="cd06259">
    <property type="entry name" value="YdcF-like"/>
    <property type="match status" value="1"/>
</dbReference>
<evidence type="ECO:0000256" key="1">
    <source>
        <dbReference type="SAM" id="Phobius"/>
    </source>
</evidence>
<sequence length="246" mass="27874">MQIYFLITGILSILYYLVLVFYSGRLRSTFAVFWLILGGAHLVIGCAPLPVYMYPVLGILCMAGWCIFIVIEARIIKAMLSRCGRPVDYIIIPGAQVRGKRITDSLKRRLDKGLEYLQRFPDTRVIVSGGQGPGEDIPEADAMAGYLTDCGISPDRIIRENRSTSTRENFAYSRKFLDPARQSIGIVTNGFHMYRAALIAGQEGYRHIHMIPASSNPVFQLNYLVREFFAVLYFLIKMYIPGRKRT</sequence>
<reference evidence="3" key="1">
    <citation type="journal article" date="2021" name="PeerJ">
        <title>Extensive microbial diversity within the chicken gut microbiome revealed by metagenomics and culture.</title>
        <authorList>
            <person name="Gilroy R."/>
            <person name="Ravi A."/>
            <person name="Getino M."/>
            <person name="Pursley I."/>
            <person name="Horton D.L."/>
            <person name="Alikhan N.F."/>
            <person name="Baker D."/>
            <person name="Gharbi K."/>
            <person name="Hall N."/>
            <person name="Watson M."/>
            <person name="Adriaenssens E.M."/>
            <person name="Foster-Nyarko E."/>
            <person name="Jarju S."/>
            <person name="Secka A."/>
            <person name="Antonio M."/>
            <person name="Oren A."/>
            <person name="Chaudhuri R.R."/>
            <person name="La Ragione R."/>
            <person name="Hildebrand F."/>
            <person name="Pallen M.J."/>
        </authorList>
    </citation>
    <scope>NUCLEOTIDE SEQUENCE</scope>
    <source>
        <strain evidence="3">ChiBcec15-3976</strain>
    </source>
</reference>
<dbReference type="PANTHER" id="PTHR30336">
    <property type="entry name" value="INNER MEMBRANE PROTEIN, PROBABLE PERMEASE"/>
    <property type="match status" value="1"/>
</dbReference>
<comment type="caution">
    <text evidence="3">The sequence shown here is derived from an EMBL/GenBank/DDBJ whole genome shotgun (WGS) entry which is preliminary data.</text>
</comment>
<reference evidence="3" key="2">
    <citation type="submission" date="2021-04" db="EMBL/GenBank/DDBJ databases">
        <authorList>
            <person name="Gilroy R."/>
        </authorList>
    </citation>
    <scope>NUCLEOTIDE SEQUENCE</scope>
    <source>
        <strain evidence="3">ChiBcec15-3976</strain>
    </source>
</reference>
<dbReference type="AlphaFoldDB" id="A0A9D2RF62"/>
<dbReference type="Gene3D" id="3.40.50.620">
    <property type="entry name" value="HUPs"/>
    <property type="match status" value="1"/>
</dbReference>
<keyword evidence="1" id="KW-0472">Membrane</keyword>
<proteinExistence type="predicted"/>
<keyword evidence="1" id="KW-1133">Transmembrane helix</keyword>
<keyword evidence="1" id="KW-0812">Transmembrane</keyword>
<dbReference type="EMBL" id="DWUU01000044">
    <property type="protein sequence ID" value="HJD42839.1"/>
    <property type="molecule type" value="Genomic_DNA"/>
</dbReference>
<name>A0A9D2RF62_9FIRM</name>
<gene>
    <name evidence="3" type="ORF">H9910_07505</name>
</gene>
<accession>A0A9D2RF62</accession>
<protein>
    <submittedName>
        <fullName evidence="3">YdcF family protein</fullName>
    </submittedName>
</protein>
<feature type="transmembrane region" description="Helical" evidence="1">
    <location>
        <begin position="57"/>
        <end position="76"/>
    </location>
</feature>
<dbReference type="GO" id="GO:0005886">
    <property type="term" value="C:plasma membrane"/>
    <property type="evidence" value="ECO:0007669"/>
    <property type="project" value="TreeGrafter"/>
</dbReference>
<dbReference type="GO" id="GO:0043164">
    <property type="term" value="P:Gram-negative-bacterium-type cell wall biogenesis"/>
    <property type="evidence" value="ECO:0007669"/>
    <property type="project" value="TreeGrafter"/>
</dbReference>
<dbReference type="Pfam" id="PF02698">
    <property type="entry name" value="DUF218"/>
    <property type="match status" value="1"/>
</dbReference>
<evidence type="ECO:0000313" key="3">
    <source>
        <dbReference type="EMBL" id="HJD42839.1"/>
    </source>
</evidence>
<dbReference type="InterPro" id="IPR051599">
    <property type="entry name" value="Cell_Envelope_Assoc"/>
</dbReference>
<feature type="transmembrane region" description="Helical" evidence="1">
    <location>
        <begin position="6"/>
        <end position="24"/>
    </location>
</feature>
<dbReference type="InterPro" id="IPR014729">
    <property type="entry name" value="Rossmann-like_a/b/a_fold"/>
</dbReference>
<evidence type="ECO:0000259" key="2">
    <source>
        <dbReference type="Pfam" id="PF02698"/>
    </source>
</evidence>
<feature type="domain" description="DUF218" evidence="2">
    <location>
        <begin position="88"/>
        <end position="228"/>
    </location>
</feature>
<dbReference type="Proteomes" id="UP000823909">
    <property type="component" value="Unassembled WGS sequence"/>
</dbReference>
<dbReference type="GO" id="GO:0000270">
    <property type="term" value="P:peptidoglycan metabolic process"/>
    <property type="evidence" value="ECO:0007669"/>
    <property type="project" value="TreeGrafter"/>
</dbReference>